<evidence type="ECO:0000256" key="1">
    <source>
        <dbReference type="SAM" id="SignalP"/>
    </source>
</evidence>
<feature type="signal peptide" evidence="1">
    <location>
        <begin position="1"/>
        <end position="16"/>
    </location>
</feature>
<evidence type="ECO:0000313" key="3">
    <source>
        <dbReference type="Proteomes" id="UP001158576"/>
    </source>
</evidence>
<gene>
    <name evidence="2" type="ORF">OKIOD_LOCUS6072</name>
</gene>
<feature type="chain" id="PRO_5045940661" evidence="1">
    <location>
        <begin position="17"/>
        <end position="107"/>
    </location>
</feature>
<evidence type="ECO:0000313" key="2">
    <source>
        <dbReference type="EMBL" id="CAG5096202.1"/>
    </source>
</evidence>
<keyword evidence="1" id="KW-0732">Signal</keyword>
<accession>A0ABN7SHC3</accession>
<name>A0ABN7SHC3_OIKDI</name>
<dbReference type="EMBL" id="OU015569">
    <property type="protein sequence ID" value="CAG5096202.1"/>
    <property type="molecule type" value="Genomic_DNA"/>
</dbReference>
<reference evidence="2 3" key="1">
    <citation type="submission" date="2021-04" db="EMBL/GenBank/DDBJ databases">
        <authorList>
            <person name="Bliznina A."/>
        </authorList>
    </citation>
    <scope>NUCLEOTIDE SEQUENCE [LARGE SCALE GENOMIC DNA]</scope>
</reference>
<protein>
    <submittedName>
        <fullName evidence="2">Oidioi.mRNA.OKI2018_I69.XSR.g14514.t1.cds</fullName>
    </submittedName>
</protein>
<keyword evidence="3" id="KW-1185">Reference proteome</keyword>
<sequence>MGRLSKIFLCLGATSSANFLLPNYSSEEFQSGSSAKWWDDDHAERLRNVLWQMSPEVLENHFFNEPISQKGAEKAVEGIMNTLDKIAEDMVTKRDSCWESVSPQIGI</sequence>
<organism evidence="2 3">
    <name type="scientific">Oikopleura dioica</name>
    <name type="common">Tunicate</name>
    <dbReference type="NCBI Taxonomy" id="34765"/>
    <lineage>
        <taxon>Eukaryota</taxon>
        <taxon>Metazoa</taxon>
        <taxon>Chordata</taxon>
        <taxon>Tunicata</taxon>
        <taxon>Appendicularia</taxon>
        <taxon>Copelata</taxon>
        <taxon>Oikopleuridae</taxon>
        <taxon>Oikopleura</taxon>
    </lineage>
</organism>
<proteinExistence type="predicted"/>
<dbReference type="Proteomes" id="UP001158576">
    <property type="component" value="Chromosome XSR"/>
</dbReference>